<evidence type="ECO:0000313" key="2">
    <source>
        <dbReference type="Proteomes" id="UP000195402"/>
    </source>
</evidence>
<dbReference type="InParanoid" id="A0A200Q378"/>
<comment type="caution">
    <text evidence="1">The sequence shown here is derived from an EMBL/GenBank/DDBJ whole genome shotgun (WGS) entry which is preliminary data.</text>
</comment>
<keyword evidence="2" id="KW-1185">Reference proteome</keyword>
<proteinExistence type="predicted"/>
<reference evidence="1 2" key="1">
    <citation type="journal article" date="2017" name="Mol. Plant">
        <title>The Genome of Medicinal Plant Macleaya cordata Provides New Insights into Benzylisoquinoline Alkaloids Metabolism.</title>
        <authorList>
            <person name="Liu X."/>
            <person name="Liu Y."/>
            <person name="Huang P."/>
            <person name="Ma Y."/>
            <person name="Qing Z."/>
            <person name="Tang Q."/>
            <person name="Cao H."/>
            <person name="Cheng P."/>
            <person name="Zheng Y."/>
            <person name="Yuan Z."/>
            <person name="Zhou Y."/>
            <person name="Liu J."/>
            <person name="Tang Z."/>
            <person name="Zhuo Y."/>
            <person name="Zhang Y."/>
            <person name="Yu L."/>
            <person name="Huang J."/>
            <person name="Yang P."/>
            <person name="Peng Q."/>
            <person name="Zhang J."/>
            <person name="Jiang W."/>
            <person name="Zhang Z."/>
            <person name="Lin K."/>
            <person name="Ro D.K."/>
            <person name="Chen X."/>
            <person name="Xiong X."/>
            <person name="Shang Y."/>
            <person name="Huang S."/>
            <person name="Zeng J."/>
        </authorList>
    </citation>
    <scope>NUCLEOTIDE SEQUENCE [LARGE SCALE GENOMIC DNA]</scope>
    <source>
        <strain evidence="2">cv. BLH2017</strain>
        <tissue evidence="1">Root</tissue>
    </source>
</reference>
<protein>
    <submittedName>
        <fullName evidence="1">Uncharacterized protein</fullName>
    </submittedName>
</protein>
<dbReference type="Proteomes" id="UP000195402">
    <property type="component" value="Unassembled WGS sequence"/>
</dbReference>
<organism evidence="1 2">
    <name type="scientific">Macleaya cordata</name>
    <name type="common">Five-seeded plume-poppy</name>
    <name type="synonym">Bocconia cordata</name>
    <dbReference type="NCBI Taxonomy" id="56857"/>
    <lineage>
        <taxon>Eukaryota</taxon>
        <taxon>Viridiplantae</taxon>
        <taxon>Streptophyta</taxon>
        <taxon>Embryophyta</taxon>
        <taxon>Tracheophyta</taxon>
        <taxon>Spermatophyta</taxon>
        <taxon>Magnoliopsida</taxon>
        <taxon>Ranunculales</taxon>
        <taxon>Papaveraceae</taxon>
        <taxon>Papaveroideae</taxon>
        <taxon>Macleaya</taxon>
    </lineage>
</organism>
<gene>
    <name evidence="1" type="ORF">BVC80_4893g1</name>
</gene>
<accession>A0A200Q378</accession>
<dbReference type="EMBL" id="MVGT01003209">
    <property type="protein sequence ID" value="OVA04875.1"/>
    <property type="molecule type" value="Genomic_DNA"/>
</dbReference>
<evidence type="ECO:0000313" key="1">
    <source>
        <dbReference type="EMBL" id="OVA04875.1"/>
    </source>
</evidence>
<sequence length="79" mass="8796">MSTSRDTFREFGPQPFISASHTPLNLTAAVRRQSRAFFCSGVGEGEWVWDPLSFNFKPWLGLHGFIESTTSTCLAVVLT</sequence>
<name>A0A200Q378_MACCD</name>
<dbReference type="AlphaFoldDB" id="A0A200Q378"/>